<protein>
    <submittedName>
        <fullName evidence="1">Uncharacterized protein</fullName>
    </submittedName>
</protein>
<name>A0A8S9JNH7_BRACR</name>
<comment type="caution">
    <text evidence="1">The sequence shown here is derived from an EMBL/GenBank/DDBJ whole genome shotgun (WGS) entry which is preliminary data.</text>
</comment>
<evidence type="ECO:0000313" key="1">
    <source>
        <dbReference type="EMBL" id="KAF2583584.1"/>
    </source>
</evidence>
<dbReference type="AlphaFoldDB" id="A0A8S9JNH7"/>
<reference evidence="1" key="1">
    <citation type="submission" date="2019-12" db="EMBL/GenBank/DDBJ databases">
        <title>Genome sequencing and annotation of Brassica cretica.</title>
        <authorList>
            <person name="Studholme D.J."/>
            <person name="Sarris P.F."/>
        </authorList>
    </citation>
    <scope>NUCLEOTIDE SEQUENCE</scope>
    <source>
        <strain evidence="1">PFS-001/15</strain>
        <tissue evidence="1">Leaf</tissue>
    </source>
</reference>
<dbReference type="EMBL" id="QGKW02001660">
    <property type="protein sequence ID" value="KAF2583584.1"/>
    <property type="molecule type" value="Genomic_DNA"/>
</dbReference>
<dbReference type="Proteomes" id="UP000712281">
    <property type="component" value="Unassembled WGS sequence"/>
</dbReference>
<accession>A0A8S9JNH7</accession>
<sequence length="70" mass="7875">MVKRVDGIVPTKKFKLASKYSKLDSELMFGGSVPVNSCLRLPMESGMLPERDVSERSRYTRELLPLSSGR</sequence>
<proteinExistence type="predicted"/>
<gene>
    <name evidence="1" type="ORF">F2Q68_00003328</name>
</gene>
<evidence type="ECO:0000313" key="2">
    <source>
        <dbReference type="Proteomes" id="UP000712281"/>
    </source>
</evidence>
<organism evidence="1 2">
    <name type="scientific">Brassica cretica</name>
    <name type="common">Mustard</name>
    <dbReference type="NCBI Taxonomy" id="69181"/>
    <lineage>
        <taxon>Eukaryota</taxon>
        <taxon>Viridiplantae</taxon>
        <taxon>Streptophyta</taxon>
        <taxon>Embryophyta</taxon>
        <taxon>Tracheophyta</taxon>
        <taxon>Spermatophyta</taxon>
        <taxon>Magnoliopsida</taxon>
        <taxon>eudicotyledons</taxon>
        <taxon>Gunneridae</taxon>
        <taxon>Pentapetalae</taxon>
        <taxon>rosids</taxon>
        <taxon>malvids</taxon>
        <taxon>Brassicales</taxon>
        <taxon>Brassicaceae</taxon>
        <taxon>Brassiceae</taxon>
        <taxon>Brassica</taxon>
    </lineage>
</organism>